<dbReference type="HOGENOM" id="CLU_951062_0_0_1"/>
<dbReference type="PANTHER" id="PTHR33356:SF17">
    <property type="entry name" value="TPX2 CENTRAL DOMAIN-CONTAINING PROTEIN"/>
    <property type="match status" value="1"/>
</dbReference>
<feature type="region of interest" description="Disordered" evidence="1">
    <location>
        <begin position="315"/>
        <end position="336"/>
    </location>
</feature>
<name>A0A0D3BXN8_BRAOL</name>
<evidence type="ECO:0000256" key="1">
    <source>
        <dbReference type="SAM" id="MobiDB-lite"/>
    </source>
</evidence>
<dbReference type="PANTHER" id="PTHR33356">
    <property type="entry name" value="TIP41-LIKE PROTEIN"/>
    <property type="match status" value="1"/>
</dbReference>
<dbReference type="OMA" id="STETQCE"/>
<dbReference type="EnsemblPlants" id="Bo4g115510.1">
    <property type="protein sequence ID" value="Bo4g115510.1"/>
    <property type="gene ID" value="Bo4g115510"/>
</dbReference>
<organism evidence="2 3">
    <name type="scientific">Brassica oleracea var. oleracea</name>
    <dbReference type="NCBI Taxonomy" id="109376"/>
    <lineage>
        <taxon>Eukaryota</taxon>
        <taxon>Viridiplantae</taxon>
        <taxon>Streptophyta</taxon>
        <taxon>Embryophyta</taxon>
        <taxon>Tracheophyta</taxon>
        <taxon>Spermatophyta</taxon>
        <taxon>Magnoliopsida</taxon>
        <taxon>eudicotyledons</taxon>
        <taxon>Gunneridae</taxon>
        <taxon>Pentapetalae</taxon>
        <taxon>rosids</taxon>
        <taxon>malvids</taxon>
        <taxon>Brassicales</taxon>
        <taxon>Brassicaceae</taxon>
        <taxon>Brassiceae</taxon>
        <taxon>Brassica</taxon>
    </lineage>
</organism>
<evidence type="ECO:0000313" key="3">
    <source>
        <dbReference type="Proteomes" id="UP000032141"/>
    </source>
</evidence>
<dbReference type="GeneID" id="106339979"/>
<feature type="region of interest" description="Disordered" evidence="1">
    <location>
        <begin position="77"/>
        <end position="126"/>
    </location>
</feature>
<reference evidence="2" key="2">
    <citation type="submission" date="2015-03" db="UniProtKB">
        <authorList>
            <consortium name="EnsemblPlants"/>
        </authorList>
    </citation>
    <scope>IDENTIFICATION</scope>
</reference>
<dbReference type="KEGG" id="boe:106339979"/>
<dbReference type="RefSeq" id="XP_013634287.1">
    <property type="nucleotide sequence ID" value="XM_013778833.1"/>
</dbReference>
<proteinExistence type="predicted"/>
<dbReference type="eggNOG" id="ENOG502QWGV">
    <property type="taxonomic scope" value="Eukaryota"/>
</dbReference>
<dbReference type="AlphaFoldDB" id="A0A0D3BXN8"/>
<keyword evidence="3" id="KW-1185">Reference proteome</keyword>
<reference evidence="2 3" key="1">
    <citation type="journal article" date="2014" name="Genome Biol.">
        <title>Transcriptome and methylome profiling reveals relics of genome dominance in the mesopolyploid Brassica oleracea.</title>
        <authorList>
            <person name="Parkin I.A."/>
            <person name="Koh C."/>
            <person name="Tang H."/>
            <person name="Robinson S.J."/>
            <person name="Kagale S."/>
            <person name="Clarke W.E."/>
            <person name="Town C.D."/>
            <person name="Nixon J."/>
            <person name="Krishnakumar V."/>
            <person name="Bidwell S.L."/>
            <person name="Denoeud F."/>
            <person name="Belcram H."/>
            <person name="Links M.G."/>
            <person name="Just J."/>
            <person name="Clarke C."/>
            <person name="Bender T."/>
            <person name="Huebert T."/>
            <person name="Mason A.S."/>
            <person name="Pires J.C."/>
            <person name="Barker G."/>
            <person name="Moore J."/>
            <person name="Walley P.G."/>
            <person name="Manoli S."/>
            <person name="Batley J."/>
            <person name="Edwards D."/>
            <person name="Nelson M.N."/>
            <person name="Wang X."/>
            <person name="Paterson A.H."/>
            <person name="King G."/>
            <person name="Bancroft I."/>
            <person name="Chalhoub B."/>
            <person name="Sharpe A.G."/>
        </authorList>
    </citation>
    <scope>NUCLEOTIDE SEQUENCE</scope>
    <source>
        <strain evidence="2 3">cv. TO1000</strain>
    </source>
</reference>
<dbReference type="OrthoDB" id="1060058at2759"/>
<sequence>MLAPPVAAASSDIHSPCLAAFEQPMEKALVSESTLSQLFPNEFPYEFAFTYPEDLTETEDETNDEENDFLAGLTRRLTQRLPSPPPIDEAKVNSTKSTRSGNKSPNGPFSQALSPPETPCRKEDSVKVVSAAAGEVPKIKSDAKPNRRPNPNSFVPFPQNAAFYNYHYYYYYWLRQTQPALFAYPYPVRGVFAAPTAVKQPCAGTGVFTGPTAVKQPSAGTGVFTVPNAVKQPSAGTGAFTAPNAVKQPSVGTGVFLPRNCTNPSTSWKKAGKCVKLPTKVVQTEHPKTEKLSGGIQSRSQAHLSAGCSKLDRGTKSAVTGGCPKEESHLPQEWMY</sequence>
<protein>
    <submittedName>
        <fullName evidence="2">Uncharacterized protein</fullName>
    </submittedName>
</protein>
<accession>A0A0D3BXN8</accession>
<evidence type="ECO:0000313" key="2">
    <source>
        <dbReference type="EnsemblPlants" id="Bo4g115510.1"/>
    </source>
</evidence>
<dbReference type="Proteomes" id="UP000032141">
    <property type="component" value="Chromosome C4"/>
</dbReference>
<dbReference type="Gramene" id="Bo4g115510.1">
    <property type="protein sequence ID" value="Bo4g115510.1"/>
    <property type="gene ID" value="Bo4g115510"/>
</dbReference>
<feature type="compositionally biased region" description="Polar residues" evidence="1">
    <location>
        <begin position="92"/>
        <end position="113"/>
    </location>
</feature>